<dbReference type="Proteomes" id="UP000634136">
    <property type="component" value="Unassembled WGS sequence"/>
</dbReference>
<dbReference type="PANTHER" id="PTHR47939:SF13">
    <property type="entry name" value="OS03G0201400 PROTEIN"/>
    <property type="match status" value="1"/>
</dbReference>
<evidence type="ECO:0000256" key="3">
    <source>
        <dbReference type="PROSITE-ProRule" id="PRU00708"/>
    </source>
</evidence>
<feature type="repeat" description="PPR" evidence="3">
    <location>
        <begin position="215"/>
        <end position="249"/>
    </location>
</feature>
<protein>
    <submittedName>
        <fullName evidence="4">Pentatricopeptide repeat-containing protein</fullName>
    </submittedName>
</protein>
<accession>A0A834X2C2</accession>
<comment type="similarity">
    <text evidence="1">Belongs to the PPR family. P subfamily.</text>
</comment>
<dbReference type="AlphaFoldDB" id="A0A834X2C2"/>
<sequence length="511" mass="58975">MFPLLRLNQNSQIPHKTTSYLNFIFKFSSQSPLETIVDIERITRIINDHPFPDQPLQPTLLQYIPPATLSTCFVENVLGRLFASHSNGLKAFEFFKFSLQQSQFCPSPDALEKTLHILTRMRYFNKAWELLEEIRKTHPSLITLKSMSIMLSKIVKYKSYEDTLEAFRRMEDDIFVGKTFGVDEFNVLLKAFCTQRQMKEARSVFQKMHSRFSSNTKTMNILLLGFKESGDVTTVELFYHEMVKRGFHPNSITYNIRIDTYCKKGSLGDGLRLLEEMEHRNCIPTIETITTLIHGAGLVRNISKAWELFNEIHRRNLVADTGAYNALISSLVRSKDIKSALLLMDEMVEKQVELDSVTYHTVFLGLMRSSGIEGVSELYHKMAERNFVPKTRTIVMLMKYFCHNRRIDLSLSLWQHLLVRGYCPHAHALDLLVAGLCSRGLVQEAFECSKQMLERGRHMSESAFLMLERLLIQAGDMNKLKKLDQMIKKLQTVLPPSRGHARGISSYRVIN</sequence>
<dbReference type="InterPro" id="IPR002885">
    <property type="entry name" value="PPR_rpt"/>
</dbReference>
<evidence type="ECO:0000256" key="2">
    <source>
        <dbReference type="ARBA" id="ARBA00022737"/>
    </source>
</evidence>
<comment type="caution">
    <text evidence="4">The sequence shown here is derived from an EMBL/GenBank/DDBJ whole genome shotgun (WGS) entry which is preliminary data.</text>
</comment>
<evidence type="ECO:0000313" key="5">
    <source>
        <dbReference type="Proteomes" id="UP000634136"/>
    </source>
</evidence>
<feature type="repeat" description="PPR" evidence="3">
    <location>
        <begin position="320"/>
        <end position="354"/>
    </location>
</feature>
<evidence type="ECO:0000256" key="1">
    <source>
        <dbReference type="ARBA" id="ARBA00007626"/>
    </source>
</evidence>
<feature type="repeat" description="PPR" evidence="3">
    <location>
        <begin position="355"/>
        <end position="389"/>
    </location>
</feature>
<dbReference type="NCBIfam" id="TIGR00756">
    <property type="entry name" value="PPR"/>
    <property type="match status" value="5"/>
</dbReference>
<dbReference type="Pfam" id="PF13041">
    <property type="entry name" value="PPR_2"/>
    <property type="match status" value="2"/>
</dbReference>
<evidence type="ECO:0000313" key="4">
    <source>
        <dbReference type="EMBL" id="KAF7836263.1"/>
    </source>
</evidence>
<keyword evidence="5" id="KW-1185">Reference proteome</keyword>
<gene>
    <name evidence="4" type="ORF">G2W53_011122</name>
</gene>
<dbReference type="Gene3D" id="1.25.40.10">
    <property type="entry name" value="Tetratricopeptide repeat domain"/>
    <property type="match status" value="2"/>
</dbReference>
<dbReference type="PROSITE" id="PS51375">
    <property type="entry name" value="PPR"/>
    <property type="match status" value="5"/>
</dbReference>
<dbReference type="InterPro" id="IPR050667">
    <property type="entry name" value="PPR-containing_protein"/>
</dbReference>
<dbReference type="OrthoDB" id="185373at2759"/>
<name>A0A834X2C2_9FABA</name>
<dbReference type="PANTHER" id="PTHR47939">
    <property type="entry name" value="MEMBRANE-ASSOCIATED SALT-INDUCIBLE PROTEIN-LIKE"/>
    <property type="match status" value="1"/>
</dbReference>
<proteinExistence type="inferred from homology"/>
<dbReference type="EMBL" id="JAAIUW010000004">
    <property type="protein sequence ID" value="KAF7836263.1"/>
    <property type="molecule type" value="Genomic_DNA"/>
</dbReference>
<feature type="repeat" description="PPR" evidence="3">
    <location>
        <begin position="250"/>
        <end position="284"/>
    </location>
</feature>
<organism evidence="4 5">
    <name type="scientific">Senna tora</name>
    <dbReference type="NCBI Taxonomy" id="362788"/>
    <lineage>
        <taxon>Eukaryota</taxon>
        <taxon>Viridiplantae</taxon>
        <taxon>Streptophyta</taxon>
        <taxon>Embryophyta</taxon>
        <taxon>Tracheophyta</taxon>
        <taxon>Spermatophyta</taxon>
        <taxon>Magnoliopsida</taxon>
        <taxon>eudicotyledons</taxon>
        <taxon>Gunneridae</taxon>
        <taxon>Pentapetalae</taxon>
        <taxon>rosids</taxon>
        <taxon>fabids</taxon>
        <taxon>Fabales</taxon>
        <taxon>Fabaceae</taxon>
        <taxon>Caesalpinioideae</taxon>
        <taxon>Cassia clade</taxon>
        <taxon>Senna</taxon>
    </lineage>
</organism>
<dbReference type="InterPro" id="IPR011990">
    <property type="entry name" value="TPR-like_helical_dom_sf"/>
</dbReference>
<reference evidence="4" key="1">
    <citation type="submission" date="2020-09" db="EMBL/GenBank/DDBJ databases">
        <title>Genome-Enabled Discovery of Anthraquinone Biosynthesis in Senna tora.</title>
        <authorList>
            <person name="Kang S.-H."/>
            <person name="Pandey R.P."/>
            <person name="Lee C.-M."/>
            <person name="Sim J.-S."/>
            <person name="Jeong J.-T."/>
            <person name="Choi B.-S."/>
            <person name="Jung M."/>
            <person name="Ginzburg D."/>
            <person name="Zhao K."/>
            <person name="Won S.Y."/>
            <person name="Oh T.-J."/>
            <person name="Yu Y."/>
            <person name="Kim N.-H."/>
            <person name="Lee O.R."/>
            <person name="Lee T.-H."/>
            <person name="Bashyal P."/>
            <person name="Kim T.-S."/>
            <person name="Lee W.-H."/>
            <person name="Kawkins C."/>
            <person name="Kim C.-K."/>
            <person name="Kim J.S."/>
            <person name="Ahn B.O."/>
            <person name="Rhee S.Y."/>
            <person name="Sohng J.K."/>
        </authorList>
    </citation>
    <scope>NUCLEOTIDE SEQUENCE</scope>
    <source>
        <tissue evidence="4">Leaf</tissue>
    </source>
</reference>
<dbReference type="Pfam" id="PF01535">
    <property type="entry name" value="PPR"/>
    <property type="match status" value="3"/>
</dbReference>
<keyword evidence="2" id="KW-0677">Repeat</keyword>
<feature type="repeat" description="PPR" evidence="3">
    <location>
        <begin position="181"/>
        <end position="211"/>
    </location>
</feature>